<evidence type="ECO:0000256" key="2">
    <source>
        <dbReference type="ARBA" id="ARBA00022801"/>
    </source>
</evidence>
<dbReference type="GO" id="GO:0019239">
    <property type="term" value="F:deaminase activity"/>
    <property type="evidence" value="ECO:0007669"/>
    <property type="project" value="UniProtKB-ARBA"/>
</dbReference>
<dbReference type="Pfam" id="PF07969">
    <property type="entry name" value="Amidohydro_3"/>
    <property type="match status" value="1"/>
</dbReference>
<evidence type="ECO:0000256" key="1">
    <source>
        <dbReference type="ARBA" id="ARBA00022723"/>
    </source>
</evidence>
<dbReference type="EMBL" id="CP004353">
    <property type="protein sequence ID" value="AHI21474.1"/>
    <property type="molecule type" value="Genomic_DNA"/>
</dbReference>
<dbReference type="FunFam" id="3.20.20.140:FF:000019">
    <property type="entry name" value="Cytosine deaminase"/>
    <property type="match status" value="1"/>
</dbReference>
<reference evidence="4 5" key="1">
    <citation type="submission" date="2013-02" db="EMBL/GenBank/DDBJ databases">
        <title>The complete genome sequence of Corynebacterium vitaeruminis DSM 20294.</title>
        <authorList>
            <person name="Ruckert C."/>
            <person name="Albersmeier A."/>
            <person name="Kalinowski J."/>
        </authorList>
    </citation>
    <scope>NUCLEOTIDE SEQUENCE [LARGE SCALE GENOMIC DNA]</scope>
    <source>
        <strain evidence="5">ATCC 10234</strain>
    </source>
</reference>
<keyword evidence="1" id="KW-0479">Metal-binding</keyword>
<dbReference type="KEGG" id="cvt:B843_00390"/>
<name>W5XXS0_9CORY</name>
<dbReference type="PANTHER" id="PTHR32027:SF0">
    <property type="entry name" value="CYTOSINE DEAMINASE"/>
    <property type="match status" value="1"/>
</dbReference>
<dbReference type="RefSeq" id="WP_025251550.1">
    <property type="nucleotide sequence ID" value="NZ_CP004353.1"/>
</dbReference>
<gene>
    <name evidence="4" type="ORF">B843_00390</name>
</gene>
<dbReference type="InterPro" id="IPR011059">
    <property type="entry name" value="Metal-dep_hydrolase_composite"/>
</dbReference>
<dbReference type="AlphaFoldDB" id="W5XXS0"/>
<dbReference type="GO" id="GO:0016814">
    <property type="term" value="F:hydrolase activity, acting on carbon-nitrogen (but not peptide) bonds, in cyclic amidines"/>
    <property type="evidence" value="ECO:0007669"/>
    <property type="project" value="TreeGrafter"/>
</dbReference>
<dbReference type="InterPro" id="IPR052349">
    <property type="entry name" value="Metallo-hydrolase_Enzymes"/>
</dbReference>
<sequence length="416" mass="45652">MLIRNATIRGEEKLVDILVDEGRIAWVHSSDPEFIESSEFGEVYDAEGRYVAPQLVESHIHLDYANTAGVPRDNASGTLFEAIEIWRERKEQGLNSPEEIKSKAVAAARSAVSHGVGFIRTHVDVTDPELVALGALLEVKKEIAPWCEIQIVAFPQNGMYAYPDGSTLVEKALQEGADVVGAIPHLEPTREDGVRSVKHAFDLAEKYGVRVDIHCDEIDDEQSRFVEVMAAETSARTMFGLANVSHAVAMSYYTSGFMARLLPKMNAAELNFSICPNENLHLQGRGLSYPVPRGVAPVKQLVDFGLNVAFCQDSISDPWYPMGNGDLVRIVDTGLHVGHMLTPAYFDRCLDFVTTNPAKTLGIDDYGLGVGKRANLVVFDAGSEREILQQSAPVLLSVHDGKKVFERPSAQASWSI</sequence>
<dbReference type="SUPFAM" id="SSF51556">
    <property type="entry name" value="Metallo-dependent hydrolases"/>
    <property type="match status" value="1"/>
</dbReference>
<dbReference type="InterPro" id="IPR013108">
    <property type="entry name" value="Amidohydro_3"/>
</dbReference>
<organism evidence="4 5">
    <name type="scientific">Corynebacterium vitaeruminis DSM 20294</name>
    <dbReference type="NCBI Taxonomy" id="1224164"/>
    <lineage>
        <taxon>Bacteria</taxon>
        <taxon>Bacillati</taxon>
        <taxon>Actinomycetota</taxon>
        <taxon>Actinomycetes</taxon>
        <taxon>Mycobacteriales</taxon>
        <taxon>Corynebacteriaceae</taxon>
        <taxon>Corynebacterium</taxon>
    </lineage>
</organism>
<dbReference type="STRING" id="1224164.B843_00390"/>
<dbReference type="Proteomes" id="UP000019222">
    <property type="component" value="Chromosome"/>
</dbReference>
<dbReference type="CDD" id="cd01293">
    <property type="entry name" value="Bact_CD"/>
    <property type="match status" value="1"/>
</dbReference>
<dbReference type="Gene3D" id="3.20.20.140">
    <property type="entry name" value="Metal-dependent hydrolases"/>
    <property type="match status" value="1"/>
</dbReference>
<dbReference type="PANTHER" id="PTHR32027">
    <property type="entry name" value="CYTOSINE DEAMINASE"/>
    <property type="match status" value="1"/>
</dbReference>
<dbReference type="Gene3D" id="2.30.40.10">
    <property type="entry name" value="Urease, subunit C, domain 1"/>
    <property type="match status" value="1"/>
</dbReference>
<keyword evidence="5" id="KW-1185">Reference proteome</keyword>
<keyword evidence="2 4" id="KW-0378">Hydrolase</keyword>
<evidence type="ECO:0000313" key="4">
    <source>
        <dbReference type="EMBL" id="AHI21474.1"/>
    </source>
</evidence>
<proteinExistence type="predicted"/>
<accession>W5XXS0</accession>
<dbReference type="PATRIC" id="fig|1224164.3.peg.80"/>
<protein>
    <submittedName>
        <fullName evidence="4">Cytosine deaminase-related metal-dependent hydrolase</fullName>
    </submittedName>
</protein>
<dbReference type="HOGENOM" id="CLU_031758_0_1_11"/>
<evidence type="ECO:0000313" key="5">
    <source>
        <dbReference type="Proteomes" id="UP000019222"/>
    </source>
</evidence>
<dbReference type="GO" id="GO:0046872">
    <property type="term" value="F:metal ion binding"/>
    <property type="evidence" value="ECO:0007669"/>
    <property type="project" value="UniProtKB-KW"/>
</dbReference>
<feature type="domain" description="Amidohydrolase 3" evidence="3">
    <location>
        <begin position="42"/>
        <end position="405"/>
    </location>
</feature>
<dbReference type="SUPFAM" id="SSF51338">
    <property type="entry name" value="Composite domain of metallo-dependent hydrolases"/>
    <property type="match status" value="1"/>
</dbReference>
<dbReference type="eggNOG" id="COG0402">
    <property type="taxonomic scope" value="Bacteria"/>
</dbReference>
<evidence type="ECO:0000259" key="3">
    <source>
        <dbReference type="Pfam" id="PF07969"/>
    </source>
</evidence>
<dbReference type="InterPro" id="IPR032466">
    <property type="entry name" value="Metal_Hydrolase"/>
</dbReference>